<feature type="transmembrane region" description="Helical" evidence="5">
    <location>
        <begin position="20"/>
        <end position="38"/>
    </location>
</feature>
<dbReference type="STRING" id="1167632.GCA_000286335_01140"/>
<evidence type="ECO:0000256" key="5">
    <source>
        <dbReference type="SAM" id="Phobius"/>
    </source>
</evidence>
<evidence type="ECO:0000313" key="8">
    <source>
        <dbReference type="Proteomes" id="UP000241209"/>
    </source>
</evidence>
<evidence type="ECO:0000259" key="6">
    <source>
        <dbReference type="Pfam" id="PF12698"/>
    </source>
</evidence>
<keyword evidence="3 5" id="KW-1133">Transmembrane helix</keyword>
<feature type="domain" description="ABC-2 type transporter transmembrane" evidence="6">
    <location>
        <begin position="17"/>
        <end position="382"/>
    </location>
</feature>
<evidence type="ECO:0000256" key="1">
    <source>
        <dbReference type="ARBA" id="ARBA00004141"/>
    </source>
</evidence>
<dbReference type="RefSeq" id="WP_107556931.1">
    <property type="nucleotide sequence ID" value="NZ_CAURAE010000015.1"/>
</dbReference>
<evidence type="ECO:0000256" key="3">
    <source>
        <dbReference type="ARBA" id="ARBA00022989"/>
    </source>
</evidence>
<dbReference type="EMBL" id="PZFK01000010">
    <property type="protein sequence ID" value="PTI29766.1"/>
    <property type="molecule type" value="Genomic_DNA"/>
</dbReference>
<proteinExistence type="predicted"/>
<keyword evidence="2 5" id="KW-0812">Transmembrane</keyword>
<keyword evidence="4 5" id="KW-0472">Membrane</keyword>
<evidence type="ECO:0000313" key="7">
    <source>
        <dbReference type="EMBL" id="PTI29766.1"/>
    </source>
</evidence>
<dbReference type="GO" id="GO:0140359">
    <property type="term" value="F:ABC-type transporter activity"/>
    <property type="evidence" value="ECO:0007669"/>
    <property type="project" value="InterPro"/>
</dbReference>
<dbReference type="Gene3D" id="3.40.1710.10">
    <property type="entry name" value="abc type-2 transporter like domain"/>
    <property type="match status" value="1"/>
</dbReference>
<feature type="transmembrane region" description="Helical" evidence="5">
    <location>
        <begin position="366"/>
        <end position="386"/>
    </location>
</feature>
<dbReference type="Pfam" id="PF12698">
    <property type="entry name" value="ABC2_membrane_3"/>
    <property type="match status" value="1"/>
</dbReference>
<reference evidence="7 8" key="1">
    <citation type="journal article" date="2016" name="Front. Microbiol.">
        <title>Comprehensive Phylogenetic Analysis of Bovine Non-aureus Staphylococci Species Based on Whole-Genome Sequencing.</title>
        <authorList>
            <person name="Naushad S."/>
            <person name="Barkema H.W."/>
            <person name="Luby C."/>
            <person name="Condas L.A."/>
            <person name="Nobrega D.B."/>
            <person name="Carson D.A."/>
            <person name="De Buck J."/>
        </authorList>
    </citation>
    <scope>NUCLEOTIDE SEQUENCE [LARGE SCALE GENOMIC DNA]</scope>
    <source>
        <strain evidence="7 8">SNUC 2204</strain>
    </source>
</reference>
<name>A0A2T4PTS3_9STAP</name>
<evidence type="ECO:0000256" key="2">
    <source>
        <dbReference type="ARBA" id="ARBA00022692"/>
    </source>
</evidence>
<comment type="subcellular location">
    <subcellularLocation>
        <location evidence="1">Membrane</location>
        <topology evidence="1">Multi-pass membrane protein</topology>
    </subcellularLocation>
</comment>
<accession>A0A2T4PTS3</accession>
<dbReference type="Proteomes" id="UP000241209">
    <property type="component" value="Unassembled WGS sequence"/>
</dbReference>
<evidence type="ECO:0000256" key="4">
    <source>
        <dbReference type="ARBA" id="ARBA00023136"/>
    </source>
</evidence>
<protein>
    <submittedName>
        <fullName evidence="7">ABC transporter permease</fullName>
    </submittedName>
</protein>
<feature type="transmembrane region" description="Helical" evidence="5">
    <location>
        <begin position="310"/>
        <end position="330"/>
    </location>
</feature>
<feature type="transmembrane region" description="Helical" evidence="5">
    <location>
        <begin position="201"/>
        <end position="221"/>
    </location>
</feature>
<organism evidence="7 8">
    <name type="scientific">Mammaliicoccus vitulinus</name>
    <dbReference type="NCBI Taxonomy" id="71237"/>
    <lineage>
        <taxon>Bacteria</taxon>
        <taxon>Bacillati</taxon>
        <taxon>Bacillota</taxon>
        <taxon>Bacilli</taxon>
        <taxon>Bacillales</taxon>
        <taxon>Staphylococcaceae</taxon>
        <taxon>Mammaliicoccus</taxon>
    </lineage>
</organism>
<feature type="transmembrane region" description="Helical" evidence="5">
    <location>
        <begin position="242"/>
        <end position="265"/>
    </location>
</feature>
<dbReference type="GO" id="GO:0016020">
    <property type="term" value="C:membrane"/>
    <property type="evidence" value="ECO:0007669"/>
    <property type="project" value="UniProtKB-SubCell"/>
</dbReference>
<dbReference type="AlphaFoldDB" id="A0A2T4PTS3"/>
<feature type="transmembrane region" description="Helical" evidence="5">
    <location>
        <begin position="277"/>
        <end position="298"/>
    </location>
</feature>
<sequence>MSTIKLFNIYHSFLIKKWYLIAYILLLFIAVLGIIIGVNQMNQDEDNFTIGIVDKDHSTETKLILNAIGDGQSLGNDLSINHYNEKRASELLKSKKIDGYFLFKDGMTKAFYKNGELPIVVNTYDAQSVESIIILQLTDSVYSRLMLSMGGAMSYASLYPNATENELLTMMTDMLFTGLNRGGSFDEHAIKVFDTTSYYTISIYFVSIFFFFFSIFSILKMNQKDALKERLSMFHFSYEKLTIVRGLFSLLYTMLWSALGLWMILKYLKPEFEMYNLPGLLVCLSYYLFFLTSIFVLIDITFRTAINYILKILLTLVILLFSGAVIPIIYLKGLSGGLIEGLPFSIVYNQLIELLLNNYIIDTHPMFYWDIVIIVVLLIASVYWRYRQ</sequence>
<dbReference type="InterPro" id="IPR013525">
    <property type="entry name" value="ABC2_TM"/>
</dbReference>
<comment type="caution">
    <text evidence="7">The sequence shown here is derived from an EMBL/GenBank/DDBJ whole genome shotgun (WGS) entry which is preliminary data.</text>
</comment>
<gene>
    <name evidence="7" type="ORF">BU072_05965</name>
</gene>